<reference evidence="1 2" key="1">
    <citation type="submission" date="2019-08" db="EMBL/GenBank/DDBJ databases">
        <title>Selenomonas sp. mPRGC5 and Selenomonas sp. mPRGC8 isolated from ruminal fluid of dairy goat (Capra hircus).</title>
        <authorList>
            <person name="Poothong S."/>
            <person name="Nuengjamnong C."/>
            <person name="Tanasupawat S."/>
        </authorList>
    </citation>
    <scope>NUCLEOTIDE SEQUENCE [LARGE SCALE GENOMIC DNA]</scope>
    <source>
        <strain evidence="2">mPRGC8</strain>
    </source>
</reference>
<proteinExistence type="predicted"/>
<keyword evidence="2" id="KW-1185">Reference proteome</keyword>
<dbReference type="EMBL" id="VTOZ01000028">
    <property type="protein sequence ID" value="TYZ27360.1"/>
    <property type="molecule type" value="Genomic_DNA"/>
</dbReference>
<dbReference type="RefSeq" id="WP_149189700.1">
    <property type="nucleotide sequence ID" value="NZ_VTOZ01000028.1"/>
</dbReference>
<comment type="caution">
    <text evidence="1">The sequence shown here is derived from an EMBL/GenBank/DDBJ whole genome shotgun (WGS) entry which is preliminary data.</text>
</comment>
<organism evidence="1 2">
    <name type="scientific">Selenomonas caprae</name>
    <dbReference type="NCBI Taxonomy" id="2606905"/>
    <lineage>
        <taxon>Bacteria</taxon>
        <taxon>Bacillati</taxon>
        <taxon>Bacillota</taxon>
        <taxon>Negativicutes</taxon>
        <taxon>Selenomonadales</taxon>
        <taxon>Selenomonadaceae</taxon>
        <taxon>Selenomonas</taxon>
    </lineage>
</organism>
<protein>
    <submittedName>
        <fullName evidence="1">Uncharacterized protein</fullName>
    </submittedName>
</protein>
<dbReference type="Proteomes" id="UP000322783">
    <property type="component" value="Unassembled WGS sequence"/>
</dbReference>
<gene>
    <name evidence="1" type="ORF">FZ041_11755</name>
</gene>
<sequence>MSSKYLRIILAATFAISVSIMCETRSVAEATVVPVDGGPGYKVDIDDSSVYIRGRGHVNVVITPYYARWNPSYPVEAIWNDSGYVVYRLDKNGNREIYRGEKSFAKESDDFARAIIGYLASHYET</sequence>
<dbReference type="AlphaFoldDB" id="A0A5D6WHH3"/>
<evidence type="ECO:0000313" key="2">
    <source>
        <dbReference type="Proteomes" id="UP000322783"/>
    </source>
</evidence>
<accession>A0A5D6WHH3</accession>
<name>A0A5D6WHH3_9FIRM</name>
<evidence type="ECO:0000313" key="1">
    <source>
        <dbReference type="EMBL" id="TYZ27360.1"/>
    </source>
</evidence>